<feature type="domain" description="Thiol:disulfide interchange protein DsbD N-terminal" evidence="2">
    <location>
        <begin position="34"/>
        <end position="143"/>
    </location>
</feature>
<dbReference type="Gene3D" id="2.60.40.1250">
    <property type="entry name" value="Thiol:disulfide interchange protein DsbD, N-terminal domain"/>
    <property type="match status" value="1"/>
</dbReference>
<dbReference type="Proteomes" id="UP000253209">
    <property type="component" value="Unassembled WGS sequence"/>
</dbReference>
<dbReference type="AlphaFoldDB" id="A0A367GN64"/>
<accession>A0A367GN64</accession>
<gene>
    <name evidence="3" type="ORF">DJ568_10595</name>
</gene>
<evidence type="ECO:0000256" key="1">
    <source>
        <dbReference type="SAM" id="SignalP"/>
    </source>
</evidence>
<proteinExistence type="predicted"/>
<feature type="chain" id="PRO_5016671524" evidence="1">
    <location>
        <begin position="20"/>
        <end position="147"/>
    </location>
</feature>
<keyword evidence="3" id="KW-0813">Transport</keyword>
<reference evidence="3 4" key="1">
    <citation type="submission" date="2018-05" db="EMBL/GenBank/DDBJ databases">
        <title>Mucilaginibacter hurinus sp. nov., isolated from briquette warehouse soil.</title>
        <authorList>
            <person name="Choi L."/>
        </authorList>
    </citation>
    <scope>NUCLEOTIDE SEQUENCE [LARGE SCALE GENOMIC DNA]</scope>
    <source>
        <strain evidence="3 4">ZR32</strain>
    </source>
</reference>
<keyword evidence="4" id="KW-1185">Reference proteome</keyword>
<dbReference type="RefSeq" id="WP_114005243.1">
    <property type="nucleotide sequence ID" value="NZ_QGDC01000005.1"/>
</dbReference>
<dbReference type="EMBL" id="QGDC01000005">
    <property type="protein sequence ID" value="RCH54917.1"/>
    <property type="molecule type" value="Genomic_DNA"/>
</dbReference>
<feature type="signal peptide" evidence="1">
    <location>
        <begin position="1"/>
        <end position="19"/>
    </location>
</feature>
<keyword evidence="1" id="KW-0732">Signal</keyword>
<evidence type="ECO:0000259" key="2">
    <source>
        <dbReference type="Pfam" id="PF11412"/>
    </source>
</evidence>
<dbReference type="InterPro" id="IPR028250">
    <property type="entry name" value="DsbDN"/>
</dbReference>
<evidence type="ECO:0000313" key="4">
    <source>
        <dbReference type="Proteomes" id="UP000253209"/>
    </source>
</evidence>
<keyword evidence="3" id="KW-0762">Sugar transport</keyword>
<organism evidence="3 4">
    <name type="scientific">Mucilaginibacter hurinus</name>
    <dbReference type="NCBI Taxonomy" id="2201324"/>
    <lineage>
        <taxon>Bacteria</taxon>
        <taxon>Pseudomonadati</taxon>
        <taxon>Bacteroidota</taxon>
        <taxon>Sphingobacteriia</taxon>
        <taxon>Sphingobacteriales</taxon>
        <taxon>Sphingobacteriaceae</taxon>
        <taxon>Mucilaginibacter</taxon>
    </lineage>
</organism>
<evidence type="ECO:0000313" key="3">
    <source>
        <dbReference type="EMBL" id="RCH54917.1"/>
    </source>
</evidence>
<dbReference type="OrthoDB" id="767251at2"/>
<sequence length="147" mass="16564">MKKFLMLTVAVLLTTTVFAQIEKPVKWSYAAKKINSKEAVVLIKATVQKGWHIYSQFGKDDGPIPTTFTFTPSKDYTLAGKASEPKGITKYEAVFKTNVTYFENTVIFQQKIKLNKAAAMVKGSIEYMVCNEFKCIKDDTEFSIPVN</sequence>
<comment type="caution">
    <text evidence="3">The sequence shown here is derived from an EMBL/GenBank/DDBJ whole genome shotgun (WGS) entry which is preliminary data.</text>
</comment>
<dbReference type="Pfam" id="PF11412">
    <property type="entry name" value="DsbD_N"/>
    <property type="match status" value="1"/>
</dbReference>
<protein>
    <submittedName>
        <fullName evidence="3">Sugar transporter</fullName>
    </submittedName>
</protein>
<name>A0A367GN64_9SPHI</name>
<dbReference type="InterPro" id="IPR036929">
    <property type="entry name" value="DsbDN_sf"/>
</dbReference>